<dbReference type="RefSeq" id="WP_039944863.1">
    <property type="nucleotide sequence ID" value="NZ_CP011013.1"/>
</dbReference>
<dbReference type="OrthoDB" id="6462103at2"/>
<dbReference type="PROSITE" id="PS50995">
    <property type="entry name" value="HTH_MARR_2"/>
    <property type="match status" value="1"/>
</dbReference>
<dbReference type="PANTHER" id="PTHR42756">
    <property type="entry name" value="TRANSCRIPTIONAL REGULATOR, MARR"/>
    <property type="match status" value="1"/>
</dbReference>
<sequence length="150" mass="17347">MIDVLREMGMASRALDAMANAEFKKLDLARGQFVYLVRIYEHPGIIARDLAKLILMDKTTIARAVAKLEKNGLIVRRSDPANHRIKRMYVTKKGAELYPFIIRENEHSNEVALQGFSPQEAQQAHDYLQRMRQNLEKDWDFVKAGGQRNY</sequence>
<dbReference type="SMART" id="SM00347">
    <property type="entry name" value="HTH_MARR"/>
    <property type="match status" value="1"/>
</dbReference>
<dbReference type="KEGG" id="lmu:LBLM1_07295"/>
<protein>
    <submittedName>
        <fullName evidence="5">MarR family transcriptional regulator</fullName>
    </submittedName>
</protein>
<dbReference type="Pfam" id="PF01047">
    <property type="entry name" value="MarR"/>
    <property type="match status" value="1"/>
</dbReference>
<keyword evidence="6" id="KW-1185">Reference proteome</keyword>
<evidence type="ECO:0000259" key="4">
    <source>
        <dbReference type="PROSITE" id="PS50995"/>
    </source>
</evidence>
<dbReference type="Gene3D" id="1.10.10.10">
    <property type="entry name" value="Winged helix-like DNA-binding domain superfamily/Winged helix DNA-binding domain"/>
    <property type="match status" value="1"/>
</dbReference>
<organism evidence="5 6">
    <name type="scientific">Limosilactobacillus mucosae LM1</name>
    <dbReference type="NCBI Taxonomy" id="1130798"/>
    <lineage>
        <taxon>Bacteria</taxon>
        <taxon>Bacillati</taxon>
        <taxon>Bacillota</taxon>
        <taxon>Bacilli</taxon>
        <taxon>Lactobacillales</taxon>
        <taxon>Lactobacillaceae</taxon>
        <taxon>Limosilactobacillus</taxon>
    </lineage>
</organism>
<dbReference type="EMBL" id="CP011013">
    <property type="protein sequence ID" value="AJT50825.1"/>
    <property type="molecule type" value="Genomic_DNA"/>
</dbReference>
<dbReference type="PRINTS" id="PR00598">
    <property type="entry name" value="HTHMARR"/>
</dbReference>
<dbReference type="HOGENOM" id="CLU_083287_18_0_9"/>
<dbReference type="SUPFAM" id="SSF46785">
    <property type="entry name" value="Winged helix' DNA-binding domain"/>
    <property type="match status" value="1"/>
</dbReference>
<accession>A0A0D4CLL9</accession>
<dbReference type="InterPro" id="IPR036390">
    <property type="entry name" value="WH_DNA-bd_sf"/>
</dbReference>
<dbReference type="GO" id="GO:0003677">
    <property type="term" value="F:DNA binding"/>
    <property type="evidence" value="ECO:0007669"/>
    <property type="project" value="UniProtKB-KW"/>
</dbReference>
<dbReference type="GO" id="GO:0003700">
    <property type="term" value="F:DNA-binding transcription factor activity"/>
    <property type="evidence" value="ECO:0007669"/>
    <property type="project" value="InterPro"/>
</dbReference>
<keyword evidence="2" id="KW-0238">DNA-binding</keyword>
<evidence type="ECO:0000313" key="6">
    <source>
        <dbReference type="Proteomes" id="UP000003645"/>
    </source>
</evidence>
<dbReference type="AlphaFoldDB" id="A0A0D4CLL9"/>
<name>A0A0D4CLL9_LIMMU</name>
<gene>
    <name evidence="5" type="ORF">LBLM1_07295</name>
</gene>
<dbReference type="InterPro" id="IPR036388">
    <property type="entry name" value="WH-like_DNA-bd_sf"/>
</dbReference>
<dbReference type="PANTHER" id="PTHR42756:SF2">
    <property type="entry name" value="MARR FAMILY REGULATORY PROTEIN"/>
    <property type="match status" value="1"/>
</dbReference>
<dbReference type="Proteomes" id="UP000003645">
    <property type="component" value="Chromosome"/>
</dbReference>
<dbReference type="STRING" id="1130798.LBLM1_07295"/>
<dbReference type="InterPro" id="IPR000835">
    <property type="entry name" value="HTH_MarR-typ"/>
</dbReference>
<proteinExistence type="predicted"/>
<keyword evidence="3" id="KW-0804">Transcription</keyword>
<keyword evidence="1" id="KW-0805">Transcription regulation</keyword>
<reference evidence="5 6" key="1">
    <citation type="journal article" date="2012" name="J. Bacteriol.">
        <title>Genome sequence of Lactobacillus mucosae LM1, isolated from piglet feces.</title>
        <authorList>
            <person name="Lee J.H."/>
            <person name="Valeriano V.D."/>
            <person name="Shin Y.R."/>
            <person name="Chae J.P."/>
            <person name="Kim G.B."/>
            <person name="Ham J.S."/>
            <person name="Chun J."/>
            <person name="Kang D.K."/>
        </authorList>
    </citation>
    <scope>NUCLEOTIDE SEQUENCE [LARGE SCALE GENOMIC DNA]</scope>
    <source>
        <strain evidence="5 6">LM1</strain>
    </source>
</reference>
<evidence type="ECO:0000256" key="2">
    <source>
        <dbReference type="ARBA" id="ARBA00023125"/>
    </source>
</evidence>
<evidence type="ECO:0000313" key="5">
    <source>
        <dbReference type="EMBL" id="AJT50825.1"/>
    </source>
</evidence>
<evidence type="ECO:0000256" key="3">
    <source>
        <dbReference type="ARBA" id="ARBA00023163"/>
    </source>
</evidence>
<feature type="domain" description="HTH marR-type" evidence="4">
    <location>
        <begin position="1"/>
        <end position="133"/>
    </location>
</feature>
<evidence type="ECO:0000256" key="1">
    <source>
        <dbReference type="ARBA" id="ARBA00023015"/>
    </source>
</evidence>